<evidence type="ECO:0000313" key="3">
    <source>
        <dbReference type="EMBL" id="HJB09327.1"/>
    </source>
</evidence>
<dbReference type="EMBL" id="DWZH01000016">
    <property type="protein sequence ID" value="HJB09327.1"/>
    <property type="molecule type" value="Genomic_DNA"/>
</dbReference>
<reference evidence="3" key="1">
    <citation type="journal article" date="2021" name="PeerJ">
        <title>Extensive microbial diversity within the chicken gut microbiome revealed by metagenomics and culture.</title>
        <authorList>
            <person name="Gilroy R."/>
            <person name="Ravi A."/>
            <person name="Getino M."/>
            <person name="Pursley I."/>
            <person name="Horton D.L."/>
            <person name="Alikhan N.F."/>
            <person name="Baker D."/>
            <person name="Gharbi K."/>
            <person name="Hall N."/>
            <person name="Watson M."/>
            <person name="Adriaenssens E.M."/>
            <person name="Foster-Nyarko E."/>
            <person name="Jarju S."/>
            <person name="Secka A."/>
            <person name="Antonio M."/>
            <person name="Oren A."/>
            <person name="Chaudhuri R.R."/>
            <person name="La Ragione R."/>
            <person name="Hildebrand F."/>
            <person name="Pallen M.J."/>
        </authorList>
    </citation>
    <scope>NUCLEOTIDE SEQUENCE</scope>
    <source>
        <strain evidence="3">ChiHjej13B12-24818</strain>
    </source>
</reference>
<evidence type="ECO:0000256" key="1">
    <source>
        <dbReference type="SAM" id="MobiDB-lite"/>
    </source>
</evidence>
<evidence type="ECO:0000259" key="2">
    <source>
        <dbReference type="Pfam" id="PF04734"/>
    </source>
</evidence>
<protein>
    <submittedName>
        <fullName evidence="3">Neutral/alkaline non-lysosomal ceramidase N-terminal domain-containing protein</fullName>
    </submittedName>
</protein>
<gene>
    <name evidence="3" type="ORF">H9786_02165</name>
</gene>
<comment type="caution">
    <text evidence="3">The sequence shown here is derived from an EMBL/GenBank/DDBJ whole genome shotgun (WGS) entry which is preliminary data.</text>
</comment>
<feature type="domain" description="Neutral/alkaline non-lysosomal ceramidase N-terminal" evidence="2">
    <location>
        <begin position="18"/>
        <end position="216"/>
    </location>
</feature>
<feature type="region of interest" description="Disordered" evidence="1">
    <location>
        <begin position="405"/>
        <end position="428"/>
    </location>
</feature>
<accession>A0A9D2LB14</accession>
<dbReference type="InterPro" id="IPR031329">
    <property type="entry name" value="NEUT/ALK_ceramidase_N"/>
</dbReference>
<proteinExistence type="predicted"/>
<sequence>MTIHSEQASTREAQTVRAGVATLDITPNRPVAMSGFINRTEPSSGVHDQLSVRALVVDRTALVTVDVAGLREELCTRVRTAVQPWVDDAVVHATHTHSGPASMPGRLGSGADEAWLAHVESSCVEAVRRAANSREPAIVTAGYGEDPDIARNRRHPDGLVDSALPVIRLDRPDGTALALLVSYACHPVVLSAQNTLLSADYPGATRRHLEESTGATALFATSCAGDINTGHTLDGRPDDPHRRTFARCEDIGRQIAEAALQSPWIAAPQVVDAARESVQVSLEQPVTDECAPDGIRHVDIPQSDWEAHVTAFRWGPAIIVALPGEPFAQASLEIRARLLSLTDAQVVAVLGYSDGCPGYFPASSEYALGGYEVDQAHHYYGMPGPFARGSLERLTHTAVELARPLRTASSQQGNGPRKPAQPSITAHP</sequence>
<dbReference type="Proteomes" id="UP000823823">
    <property type="component" value="Unassembled WGS sequence"/>
</dbReference>
<organism evidence="3 4">
    <name type="scientific">Candidatus Brachybacterium merdavium</name>
    <dbReference type="NCBI Taxonomy" id="2838513"/>
    <lineage>
        <taxon>Bacteria</taxon>
        <taxon>Bacillati</taxon>
        <taxon>Actinomycetota</taxon>
        <taxon>Actinomycetes</taxon>
        <taxon>Micrococcales</taxon>
        <taxon>Dermabacteraceae</taxon>
        <taxon>Brachybacterium</taxon>
    </lineage>
</organism>
<dbReference type="AlphaFoldDB" id="A0A9D2LB14"/>
<reference evidence="3" key="2">
    <citation type="submission" date="2021-04" db="EMBL/GenBank/DDBJ databases">
        <authorList>
            <person name="Gilroy R."/>
        </authorList>
    </citation>
    <scope>NUCLEOTIDE SEQUENCE</scope>
    <source>
        <strain evidence="3">ChiHjej13B12-24818</strain>
    </source>
</reference>
<dbReference type="Pfam" id="PF04734">
    <property type="entry name" value="Ceramidase_alk"/>
    <property type="match status" value="1"/>
</dbReference>
<evidence type="ECO:0000313" key="4">
    <source>
        <dbReference type="Proteomes" id="UP000823823"/>
    </source>
</evidence>
<name>A0A9D2LB14_9MICO</name>